<sequence length="146" mass="15826">MTIAKRILFTLLSVPVLGALIAMPAAAEPTSKVVMASEIEWQQLNPLRGDASPKAATLWGDRNGTEETGFLVKFVDGFESPPHIHNVTYRGVVISGLVHNDDPDAAPMWMPKGSYWTQPAGEVHITAAKGSENIAFIEIEEAPYLV</sequence>
<dbReference type="Gene3D" id="2.60.120.10">
    <property type="entry name" value="Jelly Rolls"/>
    <property type="match status" value="1"/>
</dbReference>
<dbReference type="InterPro" id="IPR028013">
    <property type="entry name" value="DUF4437"/>
</dbReference>
<reference evidence="2 3" key="1">
    <citation type="submission" date="2020-03" db="EMBL/GenBank/DDBJ databases">
        <title>Metabolic flexibility allows generalist bacteria to become dominant in a frequently disturbed ecosystem.</title>
        <authorList>
            <person name="Chen Y.-J."/>
            <person name="Leung P.M."/>
            <person name="Bay S.K."/>
            <person name="Hugenholtz P."/>
            <person name="Kessler A.J."/>
            <person name="Shelley G."/>
            <person name="Waite D.W."/>
            <person name="Cook P.L."/>
            <person name="Greening C."/>
        </authorList>
    </citation>
    <scope>NUCLEOTIDE SEQUENCE [LARGE SCALE GENOMIC DNA]</scope>
    <source>
        <strain evidence="2">SS_bin_28</strain>
    </source>
</reference>
<accession>A0A7Y2E8V8</accession>
<comment type="caution">
    <text evidence="2">The sequence shown here is derived from an EMBL/GenBank/DDBJ whole genome shotgun (WGS) entry which is preliminary data.</text>
</comment>
<feature type="signal peptide" evidence="1">
    <location>
        <begin position="1"/>
        <end position="27"/>
    </location>
</feature>
<dbReference type="Pfam" id="PF14499">
    <property type="entry name" value="DUF4437"/>
    <property type="match status" value="1"/>
</dbReference>
<dbReference type="InterPro" id="IPR014710">
    <property type="entry name" value="RmlC-like_jellyroll"/>
</dbReference>
<evidence type="ECO:0000313" key="2">
    <source>
        <dbReference type="EMBL" id="NNF05424.1"/>
    </source>
</evidence>
<feature type="non-terminal residue" evidence="2">
    <location>
        <position position="146"/>
    </location>
</feature>
<keyword evidence="1" id="KW-0732">Signal</keyword>
<organism evidence="2 3">
    <name type="scientific">Eiseniibacteriota bacterium</name>
    <dbReference type="NCBI Taxonomy" id="2212470"/>
    <lineage>
        <taxon>Bacteria</taxon>
        <taxon>Candidatus Eiseniibacteriota</taxon>
    </lineage>
</organism>
<dbReference type="InterPro" id="IPR011051">
    <property type="entry name" value="RmlC_Cupin_sf"/>
</dbReference>
<gene>
    <name evidence="2" type="ORF">HKN21_01560</name>
</gene>
<dbReference type="CDD" id="cd06989">
    <property type="entry name" value="cupin_DRT102"/>
    <property type="match status" value="1"/>
</dbReference>
<dbReference type="SUPFAM" id="SSF51182">
    <property type="entry name" value="RmlC-like cupins"/>
    <property type="match status" value="1"/>
</dbReference>
<protein>
    <submittedName>
        <fullName evidence="2">DUF4437 domain-containing protein</fullName>
    </submittedName>
</protein>
<feature type="chain" id="PRO_5030626857" evidence="1">
    <location>
        <begin position="28"/>
        <end position="146"/>
    </location>
</feature>
<evidence type="ECO:0000256" key="1">
    <source>
        <dbReference type="SAM" id="SignalP"/>
    </source>
</evidence>
<dbReference type="Proteomes" id="UP000547674">
    <property type="component" value="Unassembled WGS sequence"/>
</dbReference>
<name>A0A7Y2E8V8_UNCEI</name>
<evidence type="ECO:0000313" key="3">
    <source>
        <dbReference type="Proteomes" id="UP000547674"/>
    </source>
</evidence>
<proteinExistence type="predicted"/>
<dbReference type="EMBL" id="JABDJR010000055">
    <property type="protein sequence ID" value="NNF05424.1"/>
    <property type="molecule type" value="Genomic_DNA"/>
</dbReference>
<dbReference type="AlphaFoldDB" id="A0A7Y2E8V8"/>